<sequence>MPGENRSRSSSTSSFKTAPHNLYPWNPPNRRSSPAGNSEASFKTAEEVHYPWKGLSSYPTGSPNRRSRGPSPAITVSSDASYKSAHPGYLPRDAPARAESRLTQVSCVASTTPRGPTTRAQSRRAASGSQQERSRSQSVTPGPYLSNPLTRSAAGSKPPTAQAERVSAGSQVSTPRAQRSTPQTRRTPSNRHSPSGGRDGFDYTGFDFDGLVGGHGDLNFDNIDWDNIDFGDPGSFGSQNNFGTAQYSARNSHRGTPNSRLDVDKNQGNDNWDLYEFPTFQNTSAASGFLDSQAQNPGDIIHQGTFDFNDLGIGMPALAQGSSSRGASIGERPGGNNRSTAASTRGRNTPRTSHERIIPSVEVPSAPHPGTALEGNREHSVRVPKSRHAGSDPRIDPTVVNVKRILSNHTLDTEAKRRYECFEALKMCKEKNIEVQLYTLDGELLSSAPGFCYRQDRKRLLEEEAMRVVDRNGLRTELDERTNPDLLDMKKKRERRTNVKRCKQRVALDICQSNGIRIEGSSPSGSPPNLPEHCGPEERELAEYQYTNKRNNRKAYNKNTKAISEALKILDRQASTPRRSNIENNRDGSLPRAGEIGRGGSSGVSGQGRPTARDPGRARGSAGVNPSGGGQGRTKQQPPPATNTASPRSSRQSAGDSPESVIVVATGRRPSVSVSSESDDMPVVLRRRAVRGTSAKQSASSTLSVPKVHNLRSSSRSTSSPPPPSQRAASTARSRTLRSAASSMVTDQATKRKGLK</sequence>
<feature type="region of interest" description="Disordered" evidence="1">
    <location>
        <begin position="1"/>
        <end position="201"/>
    </location>
</feature>
<organism evidence="2 3">
    <name type="scientific">Periconia macrospinosa</name>
    <dbReference type="NCBI Taxonomy" id="97972"/>
    <lineage>
        <taxon>Eukaryota</taxon>
        <taxon>Fungi</taxon>
        <taxon>Dikarya</taxon>
        <taxon>Ascomycota</taxon>
        <taxon>Pezizomycotina</taxon>
        <taxon>Dothideomycetes</taxon>
        <taxon>Pleosporomycetidae</taxon>
        <taxon>Pleosporales</taxon>
        <taxon>Massarineae</taxon>
        <taxon>Periconiaceae</taxon>
        <taxon>Periconia</taxon>
    </lineage>
</organism>
<accession>A0A2V1DXQ3</accession>
<feature type="compositionally biased region" description="Polar residues" evidence="1">
    <location>
        <begin position="29"/>
        <end position="41"/>
    </location>
</feature>
<feature type="region of interest" description="Disordered" evidence="1">
    <location>
        <begin position="569"/>
        <end position="756"/>
    </location>
</feature>
<evidence type="ECO:0000313" key="3">
    <source>
        <dbReference type="Proteomes" id="UP000244855"/>
    </source>
</evidence>
<gene>
    <name evidence="2" type="ORF">DM02DRAFT_699564</name>
</gene>
<feature type="region of interest" description="Disordered" evidence="1">
    <location>
        <begin position="317"/>
        <end position="395"/>
    </location>
</feature>
<dbReference type="Proteomes" id="UP000244855">
    <property type="component" value="Unassembled WGS sequence"/>
</dbReference>
<feature type="compositionally biased region" description="Polar residues" evidence="1">
    <location>
        <begin position="101"/>
        <end position="115"/>
    </location>
</feature>
<protein>
    <submittedName>
        <fullName evidence="2">Uncharacterized protein</fullName>
    </submittedName>
</protein>
<feature type="compositionally biased region" description="Polar residues" evidence="1">
    <location>
        <begin position="236"/>
        <end position="259"/>
    </location>
</feature>
<feature type="compositionally biased region" description="Polar residues" evidence="1">
    <location>
        <begin position="168"/>
        <end position="193"/>
    </location>
</feature>
<proteinExistence type="predicted"/>
<feature type="compositionally biased region" description="Low complexity" evidence="1">
    <location>
        <begin position="726"/>
        <end position="743"/>
    </location>
</feature>
<name>A0A2V1DXQ3_9PLEO</name>
<feature type="region of interest" description="Disordered" evidence="1">
    <location>
        <begin position="236"/>
        <end position="264"/>
    </location>
</feature>
<feature type="region of interest" description="Disordered" evidence="1">
    <location>
        <begin position="516"/>
        <end position="535"/>
    </location>
</feature>
<evidence type="ECO:0000256" key="1">
    <source>
        <dbReference type="SAM" id="MobiDB-lite"/>
    </source>
</evidence>
<feature type="compositionally biased region" description="Polar residues" evidence="1">
    <location>
        <begin position="694"/>
        <end position="704"/>
    </location>
</feature>
<feature type="compositionally biased region" description="Polar residues" evidence="1">
    <location>
        <begin position="336"/>
        <end position="351"/>
    </location>
</feature>
<reference evidence="2 3" key="1">
    <citation type="journal article" date="2018" name="Sci. Rep.">
        <title>Comparative genomics provides insights into the lifestyle and reveals functional heterogeneity of dark septate endophytic fungi.</title>
        <authorList>
            <person name="Knapp D.G."/>
            <person name="Nemeth J.B."/>
            <person name="Barry K."/>
            <person name="Hainaut M."/>
            <person name="Henrissat B."/>
            <person name="Johnson J."/>
            <person name="Kuo A."/>
            <person name="Lim J.H.P."/>
            <person name="Lipzen A."/>
            <person name="Nolan M."/>
            <person name="Ohm R.A."/>
            <person name="Tamas L."/>
            <person name="Grigoriev I.V."/>
            <person name="Spatafora J.W."/>
            <person name="Nagy L.G."/>
            <person name="Kovacs G.M."/>
        </authorList>
    </citation>
    <scope>NUCLEOTIDE SEQUENCE [LARGE SCALE GENOMIC DNA]</scope>
    <source>
        <strain evidence="2 3">DSE2036</strain>
    </source>
</reference>
<feature type="compositionally biased region" description="Low complexity" evidence="1">
    <location>
        <begin position="119"/>
        <end position="131"/>
    </location>
</feature>
<dbReference type="EMBL" id="KZ805337">
    <property type="protein sequence ID" value="PVI02879.1"/>
    <property type="molecule type" value="Genomic_DNA"/>
</dbReference>
<keyword evidence="3" id="KW-1185">Reference proteome</keyword>
<evidence type="ECO:0000313" key="2">
    <source>
        <dbReference type="EMBL" id="PVI02879.1"/>
    </source>
</evidence>
<feature type="compositionally biased region" description="Polar residues" evidence="1">
    <location>
        <begin position="642"/>
        <end position="655"/>
    </location>
</feature>
<dbReference type="AlphaFoldDB" id="A0A2V1DXQ3"/>
<feature type="compositionally biased region" description="Gly residues" evidence="1">
    <location>
        <begin position="596"/>
        <end position="606"/>
    </location>
</feature>